<evidence type="ECO:0000256" key="4">
    <source>
        <dbReference type="ARBA" id="ARBA00022989"/>
    </source>
</evidence>
<dbReference type="Pfam" id="PF12704">
    <property type="entry name" value="MacB_PCD"/>
    <property type="match status" value="1"/>
</dbReference>
<feature type="transmembrane region" description="Helical" evidence="7">
    <location>
        <begin position="15"/>
        <end position="37"/>
    </location>
</feature>
<dbReference type="InterPro" id="IPR003838">
    <property type="entry name" value="ABC3_permease_C"/>
</dbReference>
<dbReference type="EMBL" id="CP064795">
    <property type="protein sequence ID" value="QPG05491.1"/>
    <property type="molecule type" value="Genomic_DNA"/>
</dbReference>
<evidence type="ECO:0000256" key="6">
    <source>
        <dbReference type="SAM" id="MobiDB-lite"/>
    </source>
</evidence>
<dbReference type="PANTHER" id="PTHR43738:SF2">
    <property type="entry name" value="ABC TRANSPORTER PERMEASE"/>
    <property type="match status" value="1"/>
</dbReference>
<evidence type="ECO:0000313" key="10">
    <source>
        <dbReference type="EMBL" id="QPG05491.1"/>
    </source>
</evidence>
<dbReference type="KEGG" id="smaa:IT774_15570"/>
<evidence type="ECO:0000259" key="8">
    <source>
        <dbReference type="Pfam" id="PF02687"/>
    </source>
</evidence>
<proteinExistence type="predicted"/>
<evidence type="ECO:0000256" key="3">
    <source>
        <dbReference type="ARBA" id="ARBA00022692"/>
    </source>
</evidence>
<reference evidence="10 11" key="1">
    <citation type="submission" date="2020-11" db="EMBL/GenBank/DDBJ databases">
        <title>Complete genome sequence for Salinimonas sp. strain G2-b.</title>
        <authorList>
            <person name="Park S.-J."/>
        </authorList>
    </citation>
    <scope>NUCLEOTIDE SEQUENCE [LARGE SCALE GENOMIC DNA]</scope>
    <source>
        <strain evidence="10 11">G2-b</strain>
    </source>
</reference>
<protein>
    <submittedName>
        <fullName evidence="10">ABC transporter permease</fullName>
    </submittedName>
</protein>
<dbReference type="AlphaFoldDB" id="A0A7S9HDE5"/>
<organism evidence="10 11">
    <name type="scientific">Salinimonas marina</name>
    <dbReference type="NCBI Taxonomy" id="2785918"/>
    <lineage>
        <taxon>Bacteria</taxon>
        <taxon>Pseudomonadati</taxon>
        <taxon>Pseudomonadota</taxon>
        <taxon>Gammaproteobacteria</taxon>
        <taxon>Alteromonadales</taxon>
        <taxon>Alteromonadaceae</taxon>
        <taxon>Alteromonas/Salinimonas group</taxon>
        <taxon>Salinimonas</taxon>
    </lineage>
</organism>
<feature type="transmembrane region" description="Helical" evidence="7">
    <location>
        <begin position="357"/>
        <end position="378"/>
    </location>
</feature>
<gene>
    <name evidence="10" type="ORF">IT774_15570</name>
</gene>
<dbReference type="InterPro" id="IPR025857">
    <property type="entry name" value="MacB_PCD"/>
</dbReference>
<evidence type="ECO:0000256" key="5">
    <source>
        <dbReference type="ARBA" id="ARBA00023136"/>
    </source>
</evidence>
<keyword evidence="5 7" id="KW-0472">Membrane</keyword>
<feature type="domain" description="MacB-like periplasmic core" evidence="9">
    <location>
        <begin position="18"/>
        <end position="205"/>
    </location>
</feature>
<sequence>MLSRIAYASLRERRASVMLTLLSIVISVSLLVAVEFVRGQVKQSFTRTISGVDLIVGAPTGQLNLLLYSVFRMGNATSGIAWEQVRALEQHKLVDWVVPISLGDAHKGYRVVGTDNRYFEHFQYGDHEPLTFSQGAAFSNAHSAVIGSNVAATLNYQPGDKLVLSHGLGNVSFRQHEQHPFVVTGILAPTGTPVDKAVHVTLQGIEAMHEAPAQPRSLRKPSASAAEAGEQPQASHHTARSTSPNKGKAKNDNEAHQHTVPEQVTAAFVGLTSRAAALQLQYQLNQRQNNPVLAILPGMALSQLWSLMSNLERLLLAVSALILVASLIGLVTMLLASMRERRHEIAVLRAMGAGPATILWLIQAEALLISAFACVLAVELDALLFAIFSDTLSTRFGLFLSGSLLTMHTGIIIALVLAATWVCSFVPAMAAYRQALHVGLTQRG</sequence>
<keyword evidence="2" id="KW-1003">Cell membrane</keyword>
<feature type="transmembrane region" description="Helical" evidence="7">
    <location>
        <begin position="398"/>
        <end position="423"/>
    </location>
</feature>
<comment type="subcellular location">
    <subcellularLocation>
        <location evidence="1">Cell membrane</location>
        <topology evidence="1">Multi-pass membrane protein</topology>
    </subcellularLocation>
</comment>
<dbReference type="PANTHER" id="PTHR43738">
    <property type="entry name" value="ABC TRANSPORTER, MEMBRANE PROTEIN"/>
    <property type="match status" value="1"/>
</dbReference>
<dbReference type="RefSeq" id="WP_195810578.1">
    <property type="nucleotide sequence ID" value="NZ_CP064795.1"/>
</dbReference>
<evidence type="ECO:0000256" key="2">
    <source>
        <dbReference type="ARBA" id="ARBA00022475"/>
    </source>
</evidence>
<feature type="region of interest" description="Disordered" evidence="6">
    <location>
        <begin position="209"/>
        <end position="256"/>
    </location>
</feature>
<keyword evidence="11" id="KW-1185">Reference proteome</keyword>
<dbReference type="Proteomes" id="UP000595095">
    <property type="component" value="Chromosome"/>
</dbReference>
<name>A0A7S9HDE5_9ALTE</name>
<evidence type="ECO:0000313" key="11">
    <source>
        <dbReference type="Proteomes" id="UP000595095"/>
    </source>
</evidence>
<evidence type="ECO:0000256" key="7">
    <source>
        <dbReference type="SAM" id="Phobius"/>
    </source>
</evidence>
<keyword evidence="3 7" id="KW-0812">Transmembrane</keyword>
<accession>A0A7S9HDE5</accession>
<feature type="transmembrane region" description="Helical" evidence="7">
    <location>
        <begin position="314"/>
        <end position="336"/>
    </location>
</feature>
<evidence type="ECO:0000259" key="9">
    <source>
        <dbReference type="Pfam" id="PF12704"/>
    </source>
</evidence>
<keyword evidence="4 7" id="KW-1133">Transmembrane helix</keyword>
<evidence type="ECO:0000256" key="1">
    <source>
        <dbReference type="ARBA" id="ARBA00004651"/>
    </source>
</evidence>
<dbReference type="GO" id="GO:0005886">
    <property type="term" value="C:plasma membrane"/>
    <property type="evidence" value="ECO:0007669"/>
    <property type="project" value="UniProtKB-SubCell"/>
</dbReference>
<feature type="compositionally biased region" description="Polar residues" evidence="6">
    <location>
        <begin position="232"/>
        <end position="245"/>
    </location>
</feature>
<feature type="domain" description="ABC3 transporter permease C-terminal" evidence="8">
    <location>
        <begin position="317"/>
        <end position="434"/>
    </location>
</feature>
<dbReference type="InterPro" id="IPR051125">
    <property type="entry name" value="ABC-4/HrtB_transporter"/>
</dbReference>
<dbReference type="Pfam" id="PF02687">
    <property type="entry name" value="FtsX"/>
    <property type="match status" value="1"/>
</dbReference>